<dbReference type="PANTHER" id="PTHR47965:SF108">
    <property type="entry name" value="XYLOGLUCANASE-SPECIFIC ENDOGLUCANASE INHIBITOR PROTEIN"/>
    <property type="match status" value="1"/>
</dbReference>
<reference evidence="4 5" key="1">
    <citation type="journal article" date="2023" name="Plants (Basel)">
        <title>Bridging the Gap: Combining Genomics and Transcriptomics Approaches to Understand Stylosanthes scabra, an Orphan Legume from the Brazilian Caatinga.</title>
        <authorList>
            <person name="Ferreira-Neto J.R.C."/>
            <person name="da Silva M.D."/>
            <person name="Binneck E."/>
            <person name="de Melo N.F."/>
            <person name="da Silva R.H."/>
            <person name="de Melo A.L.T.M."/>
            <person name="Pandolfi V."/>
            <person name="Bustamante F.O."/>
            <person name="Brasileiro-Vidal A.C."/>
            <person name="Benko-Iseppon A.M."/>
        </authorList>
    </citation>
    <scope>NUCLEOTIDE SEQUENCE [LARGE SCALE GENOMIC DNA]</scope>
    <source>
        <tissue evidence="4">Leaves</tissue>
    </source>
</reference>
<evidence type="ECO:0000313" key="5">
    <source>
        <dbReference type="Proteomes" id="UP001341840"/>
    </source>
</evidence>
<dbReference type="InterPro" id="IPR001461">
    <property type="entry name" value="Aspartic_peptidase_A1"/>
</dbReference>
<feature type="signal peptide" evidence="2">
    <location>
        <begin position="1"/>
        <end position="21"/>
    </location>
</feature>
<feature type="domain" description="Peptidase A1" evidence="3">
    <location>
        <begin position="45"/>
        <end position="431"/>
    </location>
</feature>
<dbReference type="Pfam" id="PF14541">
    <property type="entry name" value="TAXi_C"/>
    <property type="match status" value="1"/>
</dbReference>
<dbReference type="Gene3D" id="2.40.70.10">
    <property type="entry name" value="Acid Proteases"/>
    <property type="match status" value="2"/>
</dbReference>
<dbReference type="Proteomes" id="UP001341840">
    <property type="component" value="Unassembled WGS sequence"/>
</dbReference>
<comment type="caution">
    <text evidence="4">The sequence shown here is derived from an EMBL/GenBank/DDBJ whole genome shotgun (WGS) entry which is preliminary data.</text>
</comment>
<protein>
    <recommendedName>
        <fullName evidence="3">Peptidase A1 domain-containing protein</fullName>
    </recommendedName>
</protein>
<dbReference type="Pfam" id="PF14543">
    <property type="entry name" value="TAXi_N"/>
    <property type="match status" value="2"/>
</dbReference>
<feature type="chain" id="PRO_5047534904" description="Peptidase A1 domain-containing protein" evidence="2">
    <location>
        <begin position="22"/>
        <end position="446"/>
    </location>
</feature>
<organism evidence="4 5">
    <name type="scientific">Stylosanthes scabra</name>
    <dbReference type="NCBI Taxonomy" id="79078"/>
    <lineage>
        <taxon>Eukaryota</taxon>
        <taxon>Viridiplantae</taxon>
        <taxon>Streptophyta</taxon>
        <taxon>Embryophyta</taxon>
        <taxon>Tracheophyta</taxon>
        <taxon>Spermatophyta</taxon>
        <taxon>Magnoliopsida</taxon>
        <taxon>eudicotyledons</taxon>
        <taxon>Gunneridae</taxon>
        <taxon>Pentapetalae</taxon>
        <taxon>rosids</taxon>
        <taxon>fabids</taxon>
        <taxon>Fabales</taxon>
        <taxon>Fabaceae</taxon>
        <taxon>Papilionoideae</taxon>
        <taxon>50 kb inversion clade</taxon>
        <taxon>dalbergioids sensu lato</taxon>
        <taxon>Dalbergieae</taxon>
        <taxon>Pterocarpus clade</taxon>
        <taxon>Stylosanthes</taxon>
    </lineage>
</organism>
<accession>A0ABU6T581</accession>
<proteinExistence type="inferred from homology"/>
<evidence type="ECO:0000259" key="3">
    <source>
        <dbReference type="PROSITE" id="PS51767"/>
    </source>
</evidence>
<gene>
    <name evidence="4" type="ORF">PIB30_009935</name>
</gene>
<dbReference type="InterPro" id="IPR021109">
    <property type="entry name" value="Peptidase_aspartic_dom_sf"/>
</dbReference>
<keyword evidence="5" id="KW-1185">Reference proteome</keyword>
<evidence type="ECO:0000256" key="1">
    <source>
        <dbReference type="ARBA" id="ARBA00007447"/>
    </source>
</evidence>
<dbReference type="InterPro" id="IPR033121">
    <property type="entry name" value="PEPTIDASE_A1"/>
</dbReference>
<dbReference type="PANTHER" id="PTHR47965">
    <property type="entry name" value="ASPARTYL PROTEASE-RELATED"/>
    <property type="match status" value="1"/>
</dbReference>
<evidence type="ECO:0000313" key="4">
    <source>
        <dbReference type="EMBL" id="MED6143859.1"/>
    </source>
</evidence>
<keyword evidence="2" id="KW-0732">Signal</keyword>
<dbReference type="InterPro" id="IPR032799">
    <property type="entry name" value="TAXi_C"/>
</dbReference>
<dbReference type="InterPro" id="IPR032861">
    <property type="entry name" value="TAXi_N"/>
</dbReference>
<sequence>MATSLSTHVFLLTITLLYVSCFSLPPQEHRHFTIPIAKDPKTNLFYTQVSIGTPRHNMDLIIDLGGPILWYNCDTHYNSSSYHPISCNSKQCPSGSFCMGCNGPFKPGCSNNTCGANIINPLANAIFTGDTGEDVLAVAGTTVSGLLTGCTTDVGGLLVSSEYQVMQDMPELPPPPNLMQGLPPSAKGIVGLARTQLSLPTQISSLFKLSRKFSLCLTSSNKYGLGNLYIGASPSTTVKKLDVSKIMQSTDLIVNPVSTAPISTEGEASYEYFIDVKSIKIGGKALNLNTSLLSIDKQGNGGTKLSTMDAFTKLHTNIYKILVREFVKQASNKKMKKVEPVKPFEACYDFKSLGRTKTGFDVPTIDLVLGNGVKWTVYGGNSMVLVKKTVACLGVVDGGENAMLTSVVIGAHQLEENLLEFDLVSNKLGLSNSLHLHNSLCSQLRI</sequence>
<name>A0ABU6T581_9FABA</name>
<evidence type="ECO:0000256" key="2">
    <source>
        <dbReference type="SAM" id="SignalP"/>
    </source>
</evidence>
<dbReference type="EMBL" id="JASCZI010090644">
    <property type="protein sequence ID" value="MED6143859.1"/>
    <property type="molecule type" value="Genomic_DNA"/>
</dbReference>
<comment type="similarity">
    <text evidence="1">Belongs to the peptidase A1 family.</text>
</comment>
<dbReference type="PROSITE" id="PS51767">
    <property type="entry name" value="PEPTIDASE_A1"/>
    <property type="match status" value="1"/>
</dbReference>
<dbReference type="SUPFAM" id="SSF50630">
    <property type="entry name" value="Acid proteases"/>
    <property type="match status" value="1"/>
</dbReference>